<dbReference type="InterPro" id="IPR048333">
    <property type="entry name" value="HA2_WH"/>
</dbReference>
<evidence type="ECO:0000313" key="10">
    <source>
        <dbReference type="Proteomes" id="UP000035681"/>
    </source>
</evidence>
<dbReference type="STRING" id="6248.A0A0K0ECQ4"/>
<dbReference type="Pfam" id="PF04408">
    <property type="entry name" value="WHD_HA2"/>
    <property type="match status" value="1"/>
</dbReference>
<dbReference type="CDD" id="cd18791">
    <property type="entry name" value="SF2_C_RHA"/>
    <property type="match status" value="1"/>
</dbReference>
<dbReference type="PANTHER" id="PTHR18934:SF136">
    <property type="entry name" value="ATP-DEPENDENT RNA HELICASE DHX35-RELATED"/>
    <property type="match status" value="1"/>
</dbReference>
<reference evidence="11" key="1">
    <citation type="submission" date="2015-08" db="UniProtKB">
        <authorList>
            <consortium name="WormBaseParasite"/>
        </authorList>
    </citation>
    <scope>IDENTIFICATION</scope>
</reference>
<dbReference type="GO" id="GO:0016787">
    <property type="term" value="F:hydrolase activity"/>
    <property type="evidence" value="ECO:0007669"/>
    <property type="project" value="UniProtKB-KW"/>
</dbReference>
<dbReference type="Gene3D" id="1.20.120.1080">
    <property type="match status" value="1"/>
</dbReference>
<dbReference type="GO" id="GO:0071013">
    <property type="term" value="C:catalytic step 2 spliceosome"/>
    <property type="evidence" value="ECO:0007669"/>
    <property type="project" value="TreeGrafter"/>
</dbReference>
<dbReference type="SMART" id="SM00487">
    <property type="entry name" value="DEXDc"/>
    <property type="match status" value="1"/>
</dbReference>
<name>A0A0K0ECQ4_STRER</name>
<dbReference type="GO" id="GO:0005524">
    <property type="term" value="F:ATP binding"/>
    <property type="evidence" value="ECO:0007669"/>
    <property type="project" value="UniProtKB-KW"/>
</dbReference>
<evidence type="ECO:0000313" key="11">
    <source>
        <dbReference type="WBParaSite" id="SSTP_0000726900.1"/>
    </source>
</evidence>
<dbReference type="EC" id="3.6.4.13" evidence="2"/>
<dbReference type="WBParaSite" id="TCONS_00009387.p1">
    <property type="protein sequence ID" value="TCONS_00009387.p1"/>
    <property type="gene ID" value="XLOC_007206"/>
</dbReference>
<protein>
    <recommendedName>
        <fullName evidence="2">RNA helicase</fullName>
        <ecNumber evidence="2">3.6.4.13</ecNumber>
    </recommendedName>
</protein>
<dbReference type="SMART" id="SM00490">
    <property type="entry name" value="HELICc"/>
    <property type="match status" value="1"/>
</dbReference>
<dbReference type="InterPro" id="IPR011545">
    <property type="entry name" value="DEAD/DEAH_box_helicase_dom"/>
</dbReference>
<evidence type="ECO:0000256" key="1">
    <source>
        <dbReference type="ARBA" id="ARBA00008792"/>
    </source>
</evidence>
<dbReference type="AlphaFoldDB" id="A0A0K0ECQ4"/>
<evidence type="ECO:0000259" key="9">
    <source>
        <dbReference type="PROSITE" id="PS51194"/>
    </source>
</evidence>
<dbReference type="PANTHER" id="PTHR18934">
    <property type="entry name" value="ATP-DEPENDENT RNA HELICASE"/>
    <property type="match status" value="1"/>
</dbReference>
<evidence type="ECO:0000256" key="4">
    <source>
        <dbReference type="ARBA" id="ARBA00022801"/>
    </source>
</evidence>
<keyword evidence="5" id="KW-0347">Helicase</keyword>
<feature type="domain" description="Helicase C-terminal" evidence="9">
    <location>
        <begin position="240"/>
        <end position="415"/>
    </location>
</feature>
<dbReference type="FunFam" id="3.40.50.300:FF:000578">
    <property type="entry name" value="probable ATP-dependent RNA helicase DHX35"/>
    <property type="match status" value="1"/>
</dbReference>
<evidence type="ECO:0000256" key="7">
    <source>
        <dbReference type="ARBA" id="ARBA00047984"/>
    </source>
</evidence>
<evidence type="ECO:0000256" key="3">
    <source>
        <dbReference type="ARBA" id="ARBA00022741"/>
    </source>
</evidence>
<proteinExistence type="inferred from homology"/>
<evidence type="ECO:0000259" key="8">
    <source>
        <dbReference type="PROSITE" id="PS51192"/>
    </source>
</evidence>
<dbReference type="InterPro" id="IPR014001">
    <property type="entry name" value="Helicase_ATP-bd"/>
</dbReference>
<organism evidence="11">
    <name type="scientific">Strongyloides stercoralis</name>
    <name type="common">Threadworm</name>
    <dbReference type="NCBI Taxonomy" id="6248"/>
    <lineage>
        <taxon>Eukaryota</taxon>
        <taxon>Metazoa</taxon>
        <taxon>Ecdysozoa</taxon>
        <taxon>Nematoda</taxon>
        <taxon>Chromadorea</taxon>
        <taxon>Rhabditida</taxon>
        <taxon>Tylenchina</taxon>
        <taxon>Panagrolaimomorpha</taxon>
        <taxon>Strongyloidoidea</taxon>
        <taxon>Strongyloididae</taxon>
        <taxon>Strongyloides</taxon>
    </lineage>
</organism>
<evidence type="ECO:0000256" key="5">
    <source>
        <dbReference type="ARBA" id="ARBA00022806"/>
    </source>
</evidence>
<dbReference type="PROSITE" id="PS00690">
    <property type="entry name" value="DEAH_ATP_HELICASE"/>
    <property type="match status" value="1"/>
</dbReference>
<dbReference type="InterPro" id="IPR027417">
    <property type="entry name" value="P-loop_NTPase"/>
</dbReference>
<sequence>MSKYKNFDNFQSEEDYIGTSDCTVTSASKQSSRLPIFKYKRNILYLLEKYRCLVVVGETGSGKSTQIPQYLYNSGWCDDGRMIGITQPRRVAVMTLAGRVAEEMNKIVGDLVGYKVRFEGVCSDFTRIKFMTDGIMLRELISDPLLMKYSILIIDEAHERSTTTDVLLGLLRKIMVVRNDLRIIISSATLDAELFKNFFEENETDDKNKDTATILSVEGRNYPVNLYYSKEPVPDYVIASVNTCINIHKNYGNGDILVFLTGMDEVNDAIKLLDDEARKAKISKELWILGLYGSMPINTQMLAFETPSYGKRKVVFTTNIAEASITIPGVSFVVDCGFVRTKMVVNIKSGLEQLVTLPVSKASAEQRAGRAGRIGVGKCFRLYTKSDFDKFELDSLPEIQRIDFSPVILMLKNLGVSNIVRFKYISRPKADVVAVAFSQLHSLGAINDSGNLTDPLGIRMAELPLLPIESKILLQSGSFECSEEITSILAMIQIDDPFLFSKNKSQKSELIRKKFCAQEGDHLTFLNIYTSFIKSGKSKDWCNSNCLNYKALLKATIIKKQLISYLKSFQVPIVSCQGLIGETERILRCLVSGYFLQAAFLDHSGSYITVRENVLMNVWAGSSIIYREKQPKWIIFGRCMAQSIRDISEINMEWLMETGVFEKER</sequence>
<keyword evidence="4" id="KW-0378">Hydrolase</keyword>
<dbReference type="Pfam" id="PF00270">
    <property type="entry name" value="DEAD"/>
    <property type="match status" value="1"/>
</dbReference>
<keyword evidence="10" id="KW-1185">Reference proteome</keyword>
<dbReference type="InterPro" id="IPR007502">
    <property type="entry name" value="Helicase-assoc_dom"/>
</dbReference>
<dbReference type="InterPro" id="IPR001650">
    <property type="entry name" value="Helicase_C-like"/>
</dbReference>
<evidence type="ECO:0000256" key="2">
    <source>
        <dbReference type="ARBA" id="ARBA00012552"/>
    </source>
</evidence>
<dbReference type="GO" id="GO:0003724">
    <property type="term" value="F:RNA helicase activity"/>
    <property type="evidence" value="ECO:0007669"/>
    <property type="project" value="UniProtKB-EC"/>
</dbReference>
<dbReference type="SMART" id="SM00847">
    <property type="entry name" value="HA2"/>
    <property type="match status" value="1"/>
</dbReference>
<dbReference type="SUPFAM" id="SSF52540">
    <property type="entry name" value="P-loop containing nucleoside triphosphate hydrolases"/>
    <property type="match status" value="1"/>
</dbReference>
<dbReference type="GO" id="GO:0003723">
    <property type="term" value="F:RNA binding"/>
    <property type="evidence" value="ECO:0007669"/>
    <property type="project" value="TreeGrafter"/>
</dbReference>
<keyword evidence="3" id="KW-0547">Nucleotide-binding</keyword>
<dbReference type="Proteomes" id="UP000035681">
    <property type="component" value="Unplaced"/>
</dbReference>
<feature type="domain" description="Helicase ATP-binding" evidence="8">
    <location>
        <begin position="44"/>
        <end position="208"/>
    </location>
</feature>
<keyword evidence="6" id="KW-0067">ATP-binding</keyword>
<dbReference type="WBParaSite" id="SSTP_0000726900.1">
    <property type="protein sequence ID" value="SSTP_0000726900.1"/>
    <property type="gene ID" value="SSTP_0000726900"/>
</dbReference>
<dbReference type="InterPro" id="IPR002464">
    <property type="entry name" value="DNA/RNA_helicase_DEAH_CS"/>
</dbReference>
<dbReference type="PROSITE" id="PS51192">
    <property type="entry name" value="HELICASE_ATP_BIND_1"/>
    <property type="match status" value="1"/>
</dbReference>
<dbReference type="Gene3D" id="3.40.50.300">
    <property type="entry name" value="P-loop containing nucleotide triphosphate hydrolases"/>
    <property type="match status" value="2"/>
</dbReference>
<dbReference type="PROSITE" id="PS51194">
    <property type="entry name" value="HELICASE_CTER"/>
    <property type="match status" value="1"/>
</dbReference>
<dbReference type="Pfam" id="PF21010">
    <property type="entry name" value="HA2_C"/>
    <property type="match status" value="1"/>
</dbReference>
<comment type="similarity">
    <text evidence="1">Belongs to the DEAD box helicase family. DEAH subfamily.</text>
</comment>
<accession>A0A0K0ECQ4</accession>
<evidence type="ECO:0000256" key="6">
    <source>
        <dbReference type="ARBA" id="ARBA00022840"/>
    </source>
</evidence>
<comment type="catalytic activity">
    <reaction evidence="7">
        <text>ATP + H2O = ADP + phosphate + H(+)</text>
        <dbReference type="Rhea" id="RHEA:13065"/>
        <dbReference type="ChEBI" id="CHEBI:15377"/>
        <dbReference type="ChEBI" id="CHEBI:15378"/>
        <dbReference type="ChEBI" id="CHEBI:30616"/>
        <dbReference type="ChEBI" id="CHEBI:43474"/>
        <dbReference type="ChEBI" id="CHEBI:456216"/>
        <dbReference type="EC" id="3.6.4.13"/>
    </reaction>
</comment>
<dbReference type="Pfam" id="PF00271">
    <property type="entry name" value="Helicase_C"/>
    <property type="match status" value="1"/>
</dbReference>